<comment type="caution">
    <text evidence="1">The sequence shown here is derived from an EMBL/GenBank/DDBJ whole genome shotgun (WGS) entry which is preliminary data.</text>
</comment>
<sequence>MDLETENRLAVMLMREAAELRRQAEKEGVLAYLRQPYTRARPNSRFLTATVLGVQQANRSVEVKEMWRVRENEKELDKRIKDISRDKSSSGRSHRKVDLDRDTFRHARADDSINASASCSSKRESENYHEVLTNEELDKFLHSRKKRGRGDIGARMDETGPYLPRCSDEEPVSSPEVQKSRVIYGPVKPPSLKSYESSEEELHEKRRKKAKKVHLESSDKKKRRSKEDSKHKKTKRKEKRRHHH</sequence>
<organism evidence="1 2">
    <name type="scientific">Bauhinia variegata</name>
    <name type="common">Purple orchid tree</name>
    <name type="synonym">Phanera variegata</name>
    <dbReference type="NCBI Taxonomy" id="167791"/>
    <lineage>
        <taxon>Eukaryota</taxon>
        <taxon>Viridiplantae</taxon>
        <taxon>Streptophyta</taxon>
        <taxon>Embryophyta</taxon>
        <taxon>Tracheophyta</taxon>
        <taxon>Spermatophyta</taxon>
        <taxon>Magnoliopsida</taxon>
        <taxon>eudicotyledons</taxon>
        <taxon>Gunneridae</taxon>
        <taxon>Pentapetalae</taxon>
        <taxon>rosids</taxon>
        <taxon>fabids</taxon>
        <taxon>Fabales</taxon>
        <taxon>Fabaceae</taxon>
        <taxon>Cercidoideae</taxon>
        <taxon>Cercideae</taxon>
        <taxon>Bauhiniinae</taxon>
        <taxon>Bauhinia</taxon>
    </lineage>
</organism>
<name>A0ACB9KH88_BAUVA</name>
<reference evidence="1 2" key="1">
    <citation type="journal article" date="2022" name="DNA Res.">
        <title>Chromosomal-level genome assembly of the orchid tree Bauhinia variegata (Leguminosae; Cercidoideae) supports the allotetraploid origin hypothesis of Bauhinia.</title>
        <authorList>
            <person name="Zhong Y."/>
            <person name="Chen Y."/>
            <person name="Zheng D."/>
            <person name="Pang J."/>
            <person name="Liu Y."/>
            <person name="Luo S."/>
            <person name="Meng S."/>
            <person name="Qian L."/>
            <person name="Wei D."/>
            <person name="Dai S."/>
            <person name="Zhou R."/>
        </authorList>
    </citation>
    <scope>NUCLEOTIDE SEQUENCE [LARGE SCALE GENOMIC DNA]</scope>
    <source>
        <strain evidence="1">BV-YZ2020</strain>
    </source>
</reference>
<proteinExistence type="predicted"/>
<evidence type="ECO:0000313" key="2">
    <source>
        <dbReference type="Proteomes" id="UP000828941"/>
    </source>
</evidence>
<gene>
    <name evidence="1" type="ORF">L6164_036454</name>
</gene>
<protein>
    <submittedName>
        <fullName evidence="1">Uncharacterized protein</fullName>
    </submittedName>
</protein>
<dbReference type="Proteomes" id="UP000828941">
    <property type="component" value="Chromosome 14"/>
</dbReference>
<dbReference type="EMBL" id="CM039439">
    <property type="protein sequence ID" value="KAI4296501.1"/>
    <property type="molecule type" value="Genomic_DNA"/>
</dbReference>
<accession>A0ACB9KH88</accession>
<keyword evidence="2" id="KW-1185">Reference proteome</keyword>
<evidence type="ECO:0000313" key="1">
    <source>
        <dbReference type="EMBL" id="KAI4296501.1"/>
    </source>
</evidence>